<evidence type="ECO:0000256" key="5">
    <source>
        <dbReference type="ARBA" id="ARBA00022741"/>
    </source>
</evidence>
<keyword evidence="9" id="KW-0472">Membrane</keyword>
<comment type="caution">
    <text evidence="11">The sequence shown here is derived from an EMBL/GenBank/DDBJ whole genome shotgun (WGS) entry which is preliminary data.</text>
</comment>
<evidence type="ECO:0000256" key="1">
    <source>
        <dbReference type="ARBA" id="ARBA00000085"/>
    </source>
</evidence>
<dbReference type="GO" id="GO:0005524">
    <property type="term" value="F:ATP binding"/>
    <property type="evidence" value="ECO:0007669"/>
    <property type="project" value="UniProtKB-KW"/>
</dbReference>
<evidence type="ECO:0000313" key="12">
    <source>
        <dbReference type="Proteomes" id="UP000028058"/>
    </source>
</evidence>
<gene>
    <name evidence="11" type="ORF">SFRA_000225</name>
</gene>
<organism evidence="11 12">
    <name type="scientific">Streptomyces xinghaiensis</name>
    <dbReference type="NCBI Taxonomy" id="1038928"/>
    <lineage>
        <taxon>Bacteria</taxon>
        <taxon>Bacillati</taxon>
        <taxon>Actinomycetota</taxon>
        <taxon>Actinomycetes</taxon>
        <taxon>Kitasatosporales</taxon>
        <taxon>Streptomycetaceae</taxon>
        <taxon>Streptomyces</taxon>
    </lineage>
</organism>
<evidence type="ECO:0000256" key="3">
    <source>
        <dbReference type="ARBA" id="ARBA00022553"/>
    </source>
</evidence>
<evidence type="ECO:0000256" key="8">
    <source>
        <dbReference type="ARBA" id="ARBA00023012"/>
    </source>
</evidence>
<dbReference type="Gene3D" id="3.30.565.10">
    <property type="entry name" value="Histidine kinase-like ATPase, C-terminal domain"/>
    <property type="match status" value="1"/>
</dbReference>
<dbReference type="Pfam" id="PF07730">
    <property type="entry name" value="HisKA_3"/>
    <property type="match status" value="1"/>
</dbReference>
<keyword evidence="6 11" id="KW-0418">Kinase</keyword>
<dbReference type="PANTHER" id="PTHR24421">
    <property type="entry name" value="NITRATE/NITRITE SENSOR PROTEIN NARX-RELATED"/>
    <property type="match status" value="1"/>
</dbReference>
<dbReference type="Gene3D" id="1.20.5.1930">
    <property type="match status" value="1"/>
</dbReference>
<dbReference type="AlphaFoldDB" id="A0A420VAP2"/>
<dbReference type="SMART" id="SM00387">
    <property type="entry name" value="HATPase_c"/>
    <property type="match status" value="1"/>
</dbReference>
<keyword evidence="12" id="KW-1185">Reference proteome</keyword>
<evidence type="ECO:0000313" key="11">
    <source>
        <dbReference type="EMBL" id="RKM99429.1"/>
    </source>
</evidence>
<evidence type="ECO:0000256" key="4">
    <source>
        <dbReference type="ARBA" id="ARBA00022679"/>
    </source>
</evidence>
<feature type="domain" description="Histidine kinase/HSP90-like ATPase" evidence="10">
    <location>
        <begin position="324"/>
        <end position="419"/>
    </location>
</feature>
<dbReference type="Pfam" id="PF13796">
    <property type="entry name" value="Sensor"/>
    <property type="match status" value="1"/>
</dbReference>
<proteinExistence type="predicted"/>
<keyword evidence="8" id="KW-0902">Two-component regulatory system</keyword>
<feature type="transmembrane region" description="Helical" evidence="9">
    <location>
        <begin position="14"/>
        <end position="37"/>
    </location>
</feature>
<evidence type="ECO:0000256" key="2">
    <source>
        <dbReference type="ARBA" id="ARBA00012438"/>
    </source>
</evidence>
<accession>A0A420VAP2</accession>
<evidence type="ECO:0000259" key="10">
    <source>
        <dbReference type="SMART" id="SM00387"/>
    </source>
</evidence>
<dbReference type="InterPro" id="IPR036890">
    <property type="entry name" value="HATPase_C_sf"/>
</dbReference>
<dbReference type="SUPFAM" id="SSF55874">
    <property type="entry name" value="ATPase domain of HSP90 chaperone/DNA topoisomerase II/histidine kinase"/>
    <property type="match status" value="1"/>
</dbReference>
<dbReference type="EC" id="2.7.13.3" evidence="2"/>
<dbReference type="OrthoDB" id="5242012at2"/>
<dbReference type="InterPro" id="IPR025828">
    <property type="entry name" value="Put_sensor_dom"/>
</dbReference>
<protein>
    <recommendedName>
        <fullName evidence="2">histidine kinase</fullName>
        <ecNumber evidence="2">2.7.13.3</ecNumber>
    </recommendedName>
</protein>
<dbReference type="Proteomes" id="UP000028058">
    <property type="component" value="Unassembled WGS sequence"/>
</dbReference>
<dbReference type="InterPro" id="IPR003594">
    <property type="entry name" value="HATPase_dom"/>
</dbReference>
<name>A0A420VAP2_9ACTN</name>
<feature type="transmembrane region" description="Helical" evidence="9">
    <location>
        <begin position="120"/>
        <end position="145"/>
    </location>
</feature>
<sequence length="431" mass="45015">MGQGVAAAHRAADAALAAAVAAVALVLTFGLGLIVAWPPAVERLRRAAEAERLRLGRRTGSPVPSPYAPLPAGGEAEGSGCGWPTTWHGPRYRKVERTFQHYLTDPATWRDLHWAVLSPALALLALLPAAAVAYGTLGLLLPGALGDPHGASDWLGSFLGTRASGIGFGLLSVGLGLWAAPPLLRLHDRVSEALLRPTGKARLALRVRELSETRTEAVDAQAAELRRIERDLHDGVQARLIAVGLNLGAIEQLTESDPAAARMMAGQARESSERALAELRGLVRGIHPPVLAERGLVDAVRAVAVDSPLDAEVTADLAGEVPAALQSAVYFAVCELLANAARHSGAERAWIDLHTAEPGTPREALRVSVTDDGHGGAELTDGGGLRGVERRLAAFDGVLALSSPHGGPTMLTLEIPCALSSPRTSTSSERA</sequence>
<keyword evidence="4" id="KW-0808">Transferase</keyword>
<evidence type="ECO:0000256" key="6">
    <source>
        <dbReference type="ARBA" id="ARBA00022777"/>
    </source>
</evidence>
<dbReference type="EMBL" id="JNAD02000001">
    <property type="protein sequence ID" value="RKM99429.1"/>
    <property type="molecule type" value="Genomic_DNA"/>
</dbReference>
<reference evidence="11 12" key="1">
    <citation type="journal article" date="2014" name="Genome Announc.">
        <title>Draft Genome Sequence of Streptomyces fradiae ATCC 19609, a Strain Highly Sensitive to Antibiotics.</title>
        <authorList>
            <person name="Bekker O.B."/>
            <person name="Klimina K.M."/>
            <person name="Vatlin A.A."/>
            <person name="Zakharevich N.V."/>
            <person name="Kasianov A.S."/>
            <person name="Danilenko V.N."/>
        </authorList>
    </citation>
    <scope>NUCLEOTIDE SEQUENCE [LARGE SCALE GENOMIC DNA]</scope>
    <source>
        <strain evidence="11 12">ATCC 19609</strain>
    </source>
</reference>
<evidence type="ECO:0000256" key="7">
    <source>
        <dbReference type="ARBA" id="ARBA00022840"/>
    </source>
</evidence>
<dbReference type="PANTHER" id="PTHR24421:SF10">
    <property type="entry name" value="NITRATE_NITRITE SENSOR PROTEIN NARQ"/>
    <property type="match status" value="1"/>
</dbReference>
<dbReference type="InterPro" id="IPR011712">
    <property type="entry name" value="Sig_transdc_His_kin_sub3_dim/P"/>
</dbReference>
<feature type="transmembrane region" description="Helical" evidence="9">
    <location>
        <begin position="165"/>
        <end position="184"/>
    </location>
</feature>
<keyword evidence="3" id="KW-0597">Phosphoprotein</keyword>
<dbReference type="GO" id="GO:0000155">
    <property type="term" value="F:phosphorelay sensor kinase activity"/>
    <property type="evidence" value="ECO:0007669"/>
    <property type="project" value="InterPro"/>
</dbReference>
<keyword evidence="9" id="KW-0812">Transmembrane</keyword>
<dbReference type="GO" id="GO:0016020">
    <property type="term" value="C:membrane"/>
    <property type="evidence" value="ECO:0007669"/>
    <property type="project" value="InterPro"/>
</dbReference>
<dbReference type="InterPro" id="IPR050482">
    <property type="entry name" value="Sensor_HK_TwoCompSys"/>
</dbReference>
<comment type="catalytic activity">
    <reaction evidence="1">
        <text>ATP + protein L-histidine = ADP + protein N-phospho-L-histidine.</text>
        <dbReference type="EC" id="2.7.13.3"/>
    </reaction>
</comment>
<dbReference type="GO" id="GO:0046983">
    <property type="term" value="F:protein dimerization activity"/>
    <property type="evidence" value="ECO:0007669"/>
    <property type="project" value="InterPro"/>
</dbReference>
<keyword evidence="5" id="KW-0547">Nucleotide-binding</keyword>
<keyword evidence="7" id="KW-0067">ATP-binding</keyword>
<evidence type="ECO:0000256" key="9">
    <source>
        <dbReference type="SAM" id="Phobius"/>
    </source>
</evidence>
<keyword evidence="9" id="KW-1133">Transmembrane helix</keyword>